<organism evidence="1 2">
    <name type="scientific">Angiostrongylus cantonensis</name>
    <name type="common">Rat lungworm</name>
    <dbReference type="NCBI Taxonomy" id="6313"/>
    <lineage>
        <taxon>Eukaryota</taxon>
        <taxon>Metazoa</taxon>
        <taxon>Ecdysozoa</taxon>
        <taxon>Nematoda</taxon>
        <taxon>Chromadorea</taxon>
        <taxon>Rhabditida</taxon>
        <taxon>Rhabditina</taxon>
        <taxon>Rhabditomorpha</taxon>
        <taxon>Strongyloidea</taxon>
        <taxon>Metastrongylidae</taxon>
        <taxon>Angiostrongylus</taxon>
    </lineage>
</organism>
<proteinExistence type="predicted"/>
<sequence>MHLLGILRRLGRKDLQGMNEWKSLLLSLLRDDSLSKEITDCLMVDLVDVFFQGKPEQFLATIYDVTSEVIRHAELSEDCNENNDSAPTTMVINSRFSFFTFMDFFGYLVLLYRIYCEAFHVFSSLVAKE</sequence>
<dbReference type="STRING" id="6313.A0A0K0D6H2"/>
<dbReference type="WBParaSite" id="ACAC_0000566701-mRNA-1">
    <property type="protein sequence ID" value="ACAC_0000566701-mRNA-1"/>
    <property type="gene ID" value="ACAC_0000566701"/>
</dbReference>
<dbReference type="AlphaFoldDB" id="A0A0K0D6H2"/>
<dbReference type="Proteomes" id="UP000035642">
    <property type="component" value="Unassembled WGS sequence"/>
</dbReference>
<evidence type="ECO:0000313" key="1">
    <source>
        <dbReference type="Proteomes" id="UP000035642"/>
    </source>
</evidence>
<protein>
    <submittedName>
        <fullName evidence="2">DRIM domain-containing protein</fullName>
    </submittedName>
</protein>
<accession>A0A0K0D6H2</accession>
<reference evidence="1" key="1">
    <citation type="submission" date="2012-09" db="EMBL/GenBank/DDBJ databases">
        <authorList>
            <person name="Martin A.A."/>
        </authorList>
    </citation>
    <scope>NUCLEOTIDE SEQUENCE</scope>
</reference>
<reference evidence="2" key="2">
    <citation type="submission" date="2017-02" db="UniProtKB">
        <authorList>
            <consortium name="WormBaseParasite"/>
        </authorList>
    </citation>
    <scope>IDENTIFICATION</scope>
</reference>
<name>A0A0K0D6H2_ANGCA</name>
<evidence type="ECO:0000313" key="2">
    <source>
        <dbReference type="WBParaSite" id="ACAC_0000566701-mRNA-1"/>
    </source>
</evidence>
<keyword evidence="1" id="KW-1185">Reference proteome</keyword>